<protein>
    <recommendedName>
        <fullName evidence="10">SWIM-type domain-containing protein</fullName>
    </recommendedName>
</protein>
<dbReference type="SMART" id="SM00513">
    <property type="entry name" value="SAP"/>
    <property type="match status" value="1"/>
</dbReference>
<dbReference type="GO" id="GO:0004519">
    <property type="term" value="F:endonuclease activity"/>
    <property type="evidence" value="ECO:0007669"/>
    <property type="project" value="UniProtKB-KW"/>
</dbReference>
<comment type="caution">
    <text evidence="8">The sequence shown here is derived from an EMBL/GenBank/DDBJ whole genome shotgun (WGS) entry which is preliminary data.</text>
</comment>
<keyword evidence="2" id="KW-0255">Endonuclease</keyword>
<dbReference type="Gene3D" id="3.90.320.10">
    <property type="match status" value="1"/>
</dbReference>
<evidence type="ECO:0000256" key="3">
    <source>
        <dbReference type="ARBA" id="ARBA00022801"/>
    </source>
</evidence>
<reference evidence="8" key="1">
    <citation type="journal article" date="2023" name="G3 (Bethesda)">
        <title>Whole genome assembly and annotation of the endangered Caribbean coral Acropora cervicornis.</title>
        <authorList>
            <person name="Selwyn J.D."/>
            <person name="Vollmer S.V."/>
        </authorList>
    </citation>
    <scope>NUCLEOTIDE SEQUENCE</scope>
    <source>
        <strain evidence="8">K2</strain>
    </source>
</reference>
<feature type="domain" description="SAP" evidence="6">
    <location>
        <begin position="41"/>
        <end position="75"/>
    </location>
</feature>
<evidence type="ECO:0000256" key="4">
    <source>
        <dbReference type="ARBA" id="ARBA00022839"/>
    </source>
</evidence>
<accession>A0AAD9V009</accession>
<evidence type="ECO:0000313" key="8">
    <source>
        <dbReference type="EMBL" id="KAK2556264.1"/>
    </source>
</evidence>
<dbReference type="PANTHER" id="PTHR47526:SF3">
    <property type="entry name" value="PHD-TYPE DOMAIN-CONTAINING PROTEIN"/>
    <property type="match status" value="1"/>
</dbReference>
<dbReference type="InterPro" id="IPR011604">
    <property type="entry name" value="PDDEXK-like_dom_sf"/>
</dbReference>
<evidence type="ECO:0000313" key="9">
    <source>
        <dbReference type="Proteomes" id="UP001249851"/>
    </source>
</evidence>
<dbReference type="GO" id="GO:0008270">
    <property type="term" value="F:zinc ion binding"/>
    <property type="evidence" value="ECO:0007669"/>
    <property type="project" value="UniProtKB-KW"/>
</dbReference>
<keyword evidence="4" id="KW-0269">Exonuclease</keyword>
<reference evidence="8" key="2">
    <citation type="journal article" date="2023" name="Science">
        <title>Genomic signatures of disease resistance in endangered staghorn corals.</title>
        <authorList>
            <person name="Vollmer S.V."/>
            <person name="Selwyn J.D."/>
            <person name="Despard B.A."/>
            <person name="Roesel C.L."/>
        </authorList>
    </citation>
    <scope>NUCLEOTIDE SEQUENCE</scope>
    <source>
        <strain evidence="8">K2</strain>
    </source>
</reference>
<organism evidence="8 9">
    <name type="scientific">Acropora cervicornis</name>
    <name type="common">Staghorn coral</name>
    <dbReference type="NCBI Taxonomy" id="6130"/>
    <lineage>
        <taxon>Eukaryota</taxon>
        <taxon>Metazoa</taxon>
        <taxon>Cnidaria</taxon>
        <taxon>Anthozoa</taxon>
        <taxon>Hexacorallia</taxon>
        <taxon>Scleractinia</taxon>
        <taxon>Astrocoeniina</taxon>
        <taxon>Acroporidae</taxon>
        <taxon>Acropora</taxon>
    </lineage>
</organism>
<name>A0AAD9V009_ACRCE</name>
<evidence type="ECO:0008006" key="10">
    <source>
        <dbReference type="Google" id="ProtNLM"/>
    </source>
</evidence>
<gene>
    <name evidence="8" type="ORF">P5673_021893</name>
</gene>
<keyword evidence="1" id="KW-0540">Nuclease</keyword>
<dbReference type="GO" id="GO:0006281">
    <property type="term" value="P:DNA repair"/>
    <property type="evidence" value="ECO:0007669"/>
    <property type="project" value="UniProtKB-ARBA"/>
</dbReference>
<dbReference type="PROSITE" id="PS50966">
    <property type="entry name" value="ZF_SWIM"/>
    <property type="match status" value="1"/>
</dbReference>
<dbReference type="GO" id="GO:0004527">
    <property type="term" value="F:exonuclease activity"/>
    <property type="evidence" value="ECO:0007669"/>
    <property type="project" value="UniProtKB-KW"/>
</dbReference>
<dbReference type="CDD" id="cd22343">
    <property type="entry name" value="PDDEXK_lambda_exonuclease-like"/>
    <property type="match status" value="1"/>
</dbReference>
<dbReference type="Proteomes" id="UP001249851">
    <property type="component" value="Unassembled WGS sequence"/>
</dbReference>
<dbReference type="Pfam" id="PF04434">
    <property type="entry name" value="SWIM"/>
    <property type="match status" value="1"/>
</dbReference>
<dbReference type="EMBL" id="JARQWQ010000057">
    <property type="protein sequence ID" value="KAK2556264.1"/>
    <property type="molecule type" value="Genomic_DNA"/>
</dbReference>
<dbReference type="SUPFAM" id="SSF52980">
    <property type="entry name" value="Restriction endonuclease-like"/>
    <property type="match status" value="1"/>
</dbReference>
<evidence type="ECO:0000256" key="5">
    <source>
        <dbReference type="PROSITE-ProRule" id="PRU00325"/>
    </source>
</evidence>
<keyword evidence="5" id="KW-0479">Metal-binding</keyword>
<keyword evidence="3" id="KW-0378">Hydrolase</keyword>
<dbReference type="InterPro" id="IPR034720">
    <property type="entry name" value="Viral_alk_exo"/>
</dbReference>
<keyword evidence="5" id="KW-0863">Zinc-finger</keyword>
<evidence type="ECO:0000256" key="1">
    <source>
        <dbReference type="ARBA" id="ARBA00022722"/>
    </source>
</evidence>
<dbReference type="PROSITE" id="PS50800">
    <property type="entry name" value="SAP"/>
    <property type="match status" value="1"/>
</dbReference>
<evidence type="ECO:0000259" key="6">
    <source>
        <dbReference type="PROSITE" id="PS50800"/>
    </source>
</evidence>
<dbReference type="Pfam" id="PF01771">
    <property type="entry name" value="Viral_alk_exo"/>
    <property type="match status" value="1"/>
</dbReference>
<dbReference type="InterPro" id="IPR003034">
    <property type="entry name" value="SAP_dom"/>
</dbReference>
<sequence>MEANEACQDTCKYVNKSNKKPFRTILIEEDIPGASLKGRKAEQLKNNELKRWLKCRGASVSGTCMQLIQRVKDYISSGLDNKIIDPDGGIHCSKKQVENNGNYRGNKVVEWPKEGWTLSLDKAPEFQHCFIFSYLSGGRNREEKRRGAFKSKQEGYALFKASHVFDNKTGEVMSAQCTCKAGANGYCKHVGALLYTILDFSESGLKQIPPNTSCTEKPQQWHKPAQRISNLPVANVQSNDDFTIPNPSQSYPDDLDLTEENFILVCKECMKSIKITEDGINTVEEKTRGQSSNSEWFKYRNGRLTASKFGEISHRRITTPPDRLKARPNVPYQCKVGLEMEPVIISKYIEHQNIHGHEGITVKEKGLIIDKENPVLAASVDGEVTDPSNKYHPVGNIEAKYKLFPSKLKEQVDTKQVQLLKTLAKHTKNFCLEITESGLKLKEKHSYYIQVQGGMAITRQPWCDLVVYTTFLNHEDIHIERIYFDPTFWEGLKKKLLDFYLYAMVPELLTSRVKRGMPMYPKIFPYK</sequence>
<proteinExistence type="predicted"/>
<dbReference type="InterPro" id="IPR011335">
    <property type="entry name" value="Restrct_endonuc-II-like"/>
</dbReference>
<evidence type="ECO:0000256" key="2">
    <source>
        <dbReference type="ARBA" id="ARBA00022759"/>
    </source>
</evidence>
<feature type="domain" description="SWIM-type" evidence="7">
    <location>
        <begin position="162"/>
        <end position="198"/>
    </location>
</feature>
<dbReference type="PANTHER" id="PTHR47526">
    <property type="entry name" value="ATP-DEPENDENT DNA HELICASE"/>
    <property type="match status" value="1"/>
</dbReference>
<dbReference type="InterPro" id="IPR007527">
    <property type="entry name" value="Znf_SWIM"/>
</dbReference>
<keyword evidence="9" id="KW-1185">Reference proteome</keyword>
<dbReference type="AlphaFoldDB" id="A0AAD9V009"/>
<keyword evidence="5" id="KW-0862">Zinc</keyword>
<evidence type="ECO:0000259" key="7">
    <source>
        <dbReference type="PROSITE" id="PS50966"/>
    </source>
</evidence>